<evidence type="ECO:0000313" key="3">
    <source>
        <dbReference type="Proteomes" id="UP001202248"/>
    </source>
</evidence>
<evidence type="ECO:0000259" key="1">
    <source>
        <dbReference type="Pfam" id="PF18961"/>
    </source>
</evidence>
<dbReference type="InterPro" id="IPR008928">
    <property type="entry name" value="6-hairpin_glycosidase_sf"/>
</dbReference>
<dbReference type="SUPFAM" id="SSF48208">
    <property type="entry name" value="Six-hairpin glycosidases"/>
    <property type="match status" value="1"/>
</dbReference>
<reference evidence="2 3" key="1">
    <citation type="submission" date="2022-02" db="EMBL/GenBank/DDBJ databases">
        <authorList>
            <person name="Min J."/>
        </authorList>
    </citation>
    <scope>NUCLEOTIDE SEQUENCE [LARGE SCALE GENOMIC DNA]</scope>
    <source>
        <strain evidence="2 3">GR10-1</strain>
    </source>
</reference>
<keyword evidence="3" id="KW-1185">Reference proteome</keyword>
<dbReference type="Proteomes" id="UP001202248">
    <property type="component" value="Unassembled WGS sequence"/>
</dbReference>
<dbReference type="InterPro" id="IPR043757">
    <property type="entry name" value="DUF5703_N"/>
</dbReference>
<dbReference type="RefSeq" id="WP_240827396.1">
    <property type="nucleotide sequence ID" value="NZ_JAKWBL010000001.1"/>
</dbReference>
<sequence length="546" mass="61714">MSGLEGFALANPLNPAGSLHTERILSELDFYNIKWNVPGKNSADSMPLGGHDTGVNVWVENGDLLLYVQKSGSFDENGEYLKLGRIRLQMSPNPFVDYTSFRQELKLSEGFIEIEAGRHKLKALIRLWVDVKTAVVHVEISANENVNIIAAYESWRYDDKELSEVNGKERFGCFELEGYPGKVIKRKDTISHTSDGVLFYHRNGDKLIPELLIKQQGLEASKDEIVDDLKDRTFGGMLTGINFVPAGTTQGQYLSTPYHAWKIKSKQAAKKHKVLIAGHIKQPETLTDWKSGLEALVKKSLTDKESLSVSRLWWKQFWQRSHIFIFPGKPDPSNPVWQMSRNYQLFRYQLGCNVAGEYPSKFNGGNLTFDPGLTQKNYDYDPDWRAWGGDVFTAQNQRLLYWPMLKAGDFDAITAQFELYRKALPGATARVKTHFGHKGAVYSEYIGVPGFALGSGWGWDNSKARSRGKEVPFGSNEVNGLAGYAKTVEKGTMANPSIAYHWESQLEHAYMILEYHRFSGADISKYMPFIKAALIFLMNTTDCDRK</sequence>
<organism evidence="2 3">
    <name type="scientific">Niabella ginsengisoli</name>
    <dbReference type="NCBI Taxonomy" id="522298"/>
    <lineage>
        <taxon>Bacteria</taxon>
        <taxon>Pseudomonadati</taxon>
        <taxon>Bacteroidota</taxon>
        <taxon>Chitinophagia</taxon>
        <taxon>Chitinophagales</taxon>
        <taxon>Chitinophagaceae</taxon>
        <taxon>Niabella</taxon>
    </lineage>
</organism>
<comment type="caution">
    <text evidence="2">The sequence shown here is derived from an EMBL/GenBank/DDBJ whole genome shotgun (WGS) entry which is preliminary data.</text>
</comment>
<dbReference type="Pfam" id="PF18961">
    <property type="entry name" value="DUF5703_N"/>
    <property type="match status" value="1"/>
</dbReference>
<proteinExistence type="predicted"/>
<protein>
    <submittedName>
        <fullName evidence="2">DUF5703 domain-containing protein</fullName>
    </submittedName>
</protein>
<evidence type="ECO:0000313" key="2">
    <source>
        <dbReference type="EMBL" id="MCH5598047.1"/>
    </source>
</evidence>
<feature type="domain" description="DUF5703" evidence="1">
    <location>
        <begin position="35"/>
        <end position="323"/>
    </location>
</feature>
<dbReference type="EMBL" id="JAKWBL010000001">
    <property type="protein sequence ID" value="MCH5598047.1"/>
    <property type="molecule type" value="Genomic_DNA"/>
</dbReference>
<name>A0ABS9SI60_9BACT</name>
<gene>
    <name evidence="2" type="ORF">MKP09_09060</name>
</gene>
<dbReference type="InterPro" id="IPR012341">
    <property type="entry name" value="6hp_glycosidase-like_sf"/>
</dbReference>
<accession>A0ABS9SI60</accession>
<dbReference type="Gene3D" id="1.50.10.10">
    <property type="match status" value="1"/>
</dbReference>